<comment type="function">
    <text evidence="2">Acts on leucine, isoleucine and valine.</text>
</comment>
<evidence type="ECO:0000256" key="8">
    <source>
        <dbReference type="ARBA" id="ARBA00022576"/>
    </source>
</evidence>
<protein>
    <recommendedName>
        <fullName evidence="7">branched-chain-amino-acid transaminase</fullName>
        <ecNumber evidence="7">2.6.1.42</ecNumber>
    </recommendedName>
</protein>
<dbReference type="AlphaFoldDB" id="A0A5C6UUF9"/>
<dbReference type="EC" id="2.6.1.42" evidence="7"/>
<evidence type="ECO:0000256" key="13">
    <source>
        <dbReference type="ARBA" id="ARBA00048212"/>
    </source>
</evidence>
<keyword evidence="11" id="KW-0663">Pyridoxal phosphate</keyword>
<dbReference type="NCBIfam" id="TIGR01123">
    <property type="entry name" value="ilvE_II"/>
    <property type="match status" value="1"/>
</dbReference>
<gene>
    <name evidence="17" type="ORF">FRX97_10835</name>
</gene>
<dbReference type="RefSeq" id="WP_147015236.1">
    <property type="nucleotide sequence ID" value="NZ_VORB01000010.1"/>
</dbReference>
<dbReference type="Pfam" id="PF01063">
    <property type="entry name" value="Aminotran_4"/>
    <property type="match status" value="1"/>
</dbReference>
<dbReference type="GO" id="GO:0009098">
    <property type="term" value="P:L-leucine biosynthetic process"/>
    <property type="evidence" value="ECO:0007669"/>
    <property type="project" value="UniProtKB-UniPathway"/>
</dbReference>
<name>A0A5C6UUF9_9FLAO</name>
<evidence type="ECO:0000256" key="6">
    <source>
        <dbReference type="ARBA" id="ARBA00009320"/>
    </source>
</evidence>
<keyword evidence="12" id="KW-0100">Branched-chain amino acid biosynthesis</keyword>
<evidence type="ECO:0000256" key="14">
    <source>
        <dbReference type="ARBA" id="ARBA00048798"/>
    </source>
</evidence>
<comment type="caution">
    <text evidence="17">The sequence shown here is derived from an EMBL/GenBank/DDBJ whole genome shotgun (WGS) entry which is preliminary data.</text>
</comment>
<dbReference type="PANTHER" id="PTHR11825:SF44">
    <property type="entry name" value="BRANCHED-CHAIN-AMINO-ACID AMINOTRANSFERASE"/>
    <property type="match status" value="1"/>
</dbReference>
<dbReference type="GO" id="GO:0052655">
    <property type="term" value="F:L-valine-2-oxoglutarate transaminase activity"/>
    <property type="evidence" value="ECO:0007669"/>
    <property type="project" value="RHEA"/>
</dbReference>
<dbReference type="GO" id="GO:0009097">
    <property type="term" value="P:isoleucine biosynthetic process"/>
    <property type="evidence" value="ECO:0007669"/>
    <property type="project" value="UniProtKB-UniPathway"/>
</dbReference>
<dbReference type="InterPro" id="IPR043131">
    <property type="entry name" value="BCAT-like_N"/>
</dbReference>
<dbReference type="UniPathway" id="UPA00049">
    <property type="reaction ID" value="UER00062"/>
</dbReference>
<dbReference type="GO" id="GO:0009099">
    <property type="term" value="P:L-valine biosynthetic process"/>
    <property type="evidence" value="ECO:0007669"/>
    <property type="project" value="UniProtKB-UniPathway"/>
</dbReference>
<evidence type="ECO:0000256" key="9">
    <source>
        <dbReference type="ARBA" id="ARBA00022605"/>
    </source>
</evidence>
<comment type="similarity">
    <text evidence="6">Belongs to the class-IV pyridoxal-phosphate-dependent aminotransferase family.</text>
</comment>
<evidence type="ECO:0000313" key="18">
    <source>
        <dbReference type="Proteomes" id="UP000321168"/>
    </source>
</evidence>
<evidence type="ECO:0000256" key="4">
    <source>
        <dbReference type="ARBA" id="ARBA00004931"/>
    </source>
</evidence>
<evidence type="ECO:0000256" key="11">
    <source>
        <dbReference type="ARBA" id="ARBA00022898"/>
    </source>
</evidence>
<proteinExistence type="inferred from homology"/>
<dbReference type="SUPFAM" id="SSF56752">
    <property type="entry name" value="D-aminoacid aminotransferase-like PLP-dependent enzymes"/>
    <property type="match status" value="1"/>
</dbReference>
<evidence type="ECO:0000256" key="2">
    <source>
        <dbReference type="ARBA" id="ARBA00003109"/>
    </source>
</evidence>
<dbReference type="PANTHER" id="PTHR11825">
    <property type="entry name" value="SUBGROUP IIII AMINOTRANSFERASE"/>
    <property type="match status" value="1"/>
</dbReference>
<dbReference type="PIRSF" id="PIRSF006468">
    <property type="entry name" value="BCAT1"/>
    <property type="match status" value="1"/>
</dbReference>
<feature type="modified residue" description="N6-(pyridoxal phosphate)lysine" evidence="16">
    <location>
        <position position="195"/>
    </location>
</feature>
<evidence type="ECO:0000256" key="12">
    <source>
        <dbReference type="ARBA" id="ARBA00023304"/>
    </source>
</evidence>
<dbReference type="Proteomes" id="UP000321168">
    <property type="component" value="Unassembled WGS sequence"/>
</dbReference>
<dbReference type="EMBL" id="VORB01000010">
    <property type="protein sequence ID" value="TXC76234.1"/>
    <property type="molecule type" value="Genomic_DNA"/>
</dbReference>
<comment type="catalytic activity">
    <reaction evidence="13">
        <text>L-valine + 2-oxoglutarate = 3-methyl-2-oxobutanoate + L-glutamate</text>
        <dbReference type="Rhea" id="RHEA:24813"/>
        <dbReference type="ChEBI" id="CHEBI:11851"/>
        <dbReference type="ChEBI" id="CHEBI:16810"/>
        <dbReference type="ChEBI" id="CHEBI:29985"/>
        <dbReference type="ChEBI" id="CHEBI:57762"/>
        <dbReference type="EC" id="2.6.1.42"/>
    </reaction>
</comment>
<evidence type="ECO:0000313" key="17">
    <source>
        <dbReference type="EMBL" id="TXC76234.1"/>
    </source>
</evidence>
<evidence type="ECO:0000256" key="16">
    <source>
        <dbReference type="PIRSR" id="PIRSR006468-1"/>
    </source>
</evidence>
<sequence>MKDVMEIRVDKTTNSKIAEVDFDNLPFGKIFSDHMFVMDYANGEWKDLRITPYQNIEISPANSTLHYGQTIFEGLKAYKAENGEILVFRPGANLDRLNKSAQRMCMPEIPKELFIEALKKLIDIDRAWVPGKEGQTLYIRPFMFATDEFIGIRPSDTYRFIIFTCPVANYYNKPVRVKIEEHYSRAGQGGLGFAKTAANYAASLYPAKQAQKQGYDQLIWTNSGSHEFIEESGTMNVMFRINDTLITPASNDSILRSITRMSVVEIAKHWGYKVEERKVSVDEVIAAIKDGSLKEAFGLGTAATVAHIESLSYRDEDFDLPPIEQREFSNKVADYLNAYKRGLEEDVFAWNIRV</sequence>
<dbReference type="Gene3D" id="3.20.10.10">
    <property type="entry name" value="D-amino Acid Aminotransferase, subunit A, domain 2"/>
    <property type="match status" value="1"/>
</dbReference>
<comment type="pathway">
    <text evidence="3">Amino-acid biosynthesis; L-isoleucine biosynthesis; L-isoleucine from 2-oxobutanoate: step 4/4.</text>
</comment>
<comment type="catalytic activity">
    <reaction evidence="15">
        <text>L-leucine + 2-oxoglutarate = 4-methyl-2-oxopentanoate + L-glutamate</text>
        <dbReference type="Rhea" id="RHEA:18321"/>
        <dbReference type="ChEBI" id="CHEBI:16810"/>
        <dbReference type="ChEBI" id="CHEBI:17865"/>
        <dbReference type="ChEBI" id="CHEBI:29985"/>
        <dbReference type="ChEBI" id="CHEBI:57427"/>
        <dbReference type="EC" id="2.6.1.42"/>
    </reaction>
</comment>
<evidence type="ECO:0000256" key="10">
    <source>
        <dbReference type="ARBA" id="ARBA00022679"/>
    </source>
</evidence>
<dbReference type="InterPro" id="IPR001544">
    <property type="entry name" value="Aminotrans_IV"/>
</dbReference>
<evidence type="ECO:0000256" key="15">
    <source>
        <dbReference type="ARBA" id="ARBA00049229"/>
    </source>
</evidence>
<dbReference type="InterPro" id="IPR005786">
    <property type="entry name" value="B_amino_transII"/>
</dbReference>
<dbReference type="Gene3D" id="3.30.470.10">
    <property type="match status" value="1"/>
</dbReference>
<dbReference type="CDD" id="cd01557">
    <property type="entry name" value="BCAT_beta_family"/>
    <property type="match status" value="1"/>
</dbReference>
<keyword evidence="9" id="KW-0028">Amino-acid biosynthesis</keyword>
<dbReference type="GO" id="GO:0052654">
    <property type="term" value="F:L-leucine-2-oxoglutarate transaminase activity"/>
    <property type="evidence" value="ECO:0007669"/>
    <property type="project" value="RHEA"/>
</dbReference>
<evidence type="ECO:0000256" key="1">
    <source>
        <dbReference type="ARBA" id="ARBA00001933"/>
    </source>
</evidence>
<keyword evidence="8 17" id="KW-0032">Aminotransferase</keyword>
<dbReference type="UniPathway" id="UPA00047">
    <property type="reaction ID" value="UER00058"/>
</dbReference>
<dbReference type="UniPathway" id="UPA00048">
    <property type="reaction ID" value="UER00073"/>
</dbReference>
<comment type="catalytic activity">
    <reaction evidence="14">
        <text>L-isoleucine + 2-oxoglutarate = (S)-3-methyl-2-oxopentanoate + L-glutamate</text>
        <dbReference type="Rhea" id="RHEA:24801"/>
        <dbReference type="ChEBI" id="CHEBI:16810"/>
        <dbReference type="ChEBI" id="CHEBI:29985"/>
        <dbReference type="ChEBI" id="CHEBI:35146"/>
        <dbReference type="ChEBI" id="CHEBI:58045"/>
        <dbReference type="EC" id="2.6.1.42"/>
    </reaction>
</comment>
<evidence type="ECO:0000256" key="7">
    <source>
        <dbReference type="ARBA" id="ARBA00013053"/>
    </source>
</evidence>
<comment type="pathway">
    <text evidence="4">Amino-acid biosynthesis; L-valine biosynthesis; L-valine from pyruvate: step 4/4.</text>
</comment>
<reference evidence="17 18" key="1">
    <citation type="submission" date="2019-08" db="EMBL/GenBank/DDBJ databases">
        <title>Genome of Luteibaculum oceani JCM 18817.</title>
        <authorList>
            <person name="Bowman J.P."/>
        </authorList>
    </citation>
    <scope>NUCLEOTIDE SEQUENCE [LARGE SCALE GENOMIC DNA]</scope>
    <source>
        <strain evidence="17 18">JCM 18817</strain>
    </source>
</reference>
<dbReference type="InterPro" id="IPR036038">
    <property type="entry name" value="Aminotransferase-like"/>
</dbReference>
<evidence type="ECO:0000256" key="3">
    <source>
        <dbReference type="ARBA" id="ARBA00004824"/>
    </source>
</evidence>
<evidence type="ECO:0000256" key="5">
    <source>
        <dbReference type="ARBA" id="ARBA00005072"/>
    </source>
</evidence>
<comment type="cofactor">
    <cofactor evidence="1">
        <name>pyridoxal 5'-phosphate</name>
        <dbReference type="ChEBI" id="CHEBI:597326"/>
    </cofactor>
</comment>
<dbReference type="NCBIfam" id="NF009897">
    <property type="entry name" value="PRK13357.1"/>
    <property type="match status" value="1"/>
</dbReference>
<comment type="pathway">
    <text evidence="5">Amino-acid biosynthesis; L-leucine biosynthesis; L-leucine from 3-methyl-2-oxobutanoate: step 4/4.</text>
</comment>
<dbReference type="OrthoDB" id="9804984at2"/>
<dbReference type="GO" id="GO:0052656">
    <property type="term" value="F:L-isoleucine-2-oxoglutarate transaminase activity"/>
    <property type="evidence" value="ECO:0007669"/>
    <property type="project" value="RHEA"/>
</dbReference>
<dbReference type="InterPro" id="IPR033939">
    <property type="entry name" value="BCAT_family"/>
</dbReference>
<organism evidence="17 18">
    <name type="scientific">Luteibaculum oceani</name>
    <dbReference type="NCBI Taxonomy" id="1294296"/>
    <lineage>
        <taxon>Bacteria</taxon>
        <taxon>Pseudomonadati</taxon>
        <taxon>Bacteroidota</taxon>
        <taxon>Flavobacteriia</taxon>
        <taxon>Flavobacteriales</taxon>
        <taxon>Luteibaculaceae</taxon>
        <taxon>Luteibaculum</taxon>
    </lineage>
</organism>
<keyword evidence="18" id="KW-1185">Reference proteome</keyword>
<dbReference type="InterPro" id="IPR043132">
    <property type="entry name" value="BCAT-like_C"/>
</dbReference>
<keyword evidence="10 17" id="KW-0808">Transferase</keyword>
<accession>A0A5C6UUF9</accession>